<name>A0A7J8SK61_GOSDV</name>
<dbReference type="EMBL" id="JABFAC010000010">
    <property type="protein sequence ID" value="MBA0626508.1"/>
    <property type="molecule type" value="Genomic_DNA"/>
</dbReference>
<dbReference type="Proteomes" id="UP000593561">
    <property type="component" value="Unassembled WGS sequence"/>
</dbReference>
<proteinExistence type="predicted"/>
<keyword evidence="2" id="KW-1185">Reference proteome</keyword>
<evidence type="ECO:0000313" key="1">
    <source>
        <dbReference type="EMBL" id="MBA0626508.1"/>
    </source>
</evidence>
<protein>
    <recommendedName>
        <fullName evidence="3">RNase H type-1 domain-containing protein</fullName>
    </recommendedName>
</protein>
<accession>A0A7J8SK61</accession>
<evidence type="ECO:0000313" key="2">
    <source>
        <dbReference type="Proteomes" id="UP000593561"/>
    </source>
</evidence>
<gene>
    <name evidence="1" type="ORF">Godav_004164</name>
</gene>
<comment type="caution">
    <text evidence="1">The sequence shown here is derived from an EMBL/GenBank/DDBJ whole genome shotgun (WGS) entry which is preliminary data.</text>
</comment>
<dbReference type="AlphaFoldDB" id="A0A7J8SK61"/>
<organism evidence="1 2">
    <name type="scientific">Gossypium davidsonii</name>
    <name type="common">Davidson's cotton</name>
    <name type="synonym">Gossypium klotzschianum subsp. davidsonii</name>
    <dbReference type="NCBI Taxonomy" id="34287"/>
    <lineage>
        <taxon>Eukaryota</taxon>
        <taxon>Viridiplantae</taxon>
        <taxon>Streptophyta</taxon>
        <taxon>Embryophyta</taxon>
        <taxon>Tracheophyta</taxon>
        <taxon>Spermatophyta</taxon>
        <taxon>Magnoliopsida</taxon>
        <taxon>eudicotyledons</taxon>
        <taxon>Gunneridae</taxon>
        <taxon>Pentapetalae</taxon>
        <taxon>rosids</taxon>
        <taxon>malvids</taxon>
        <taxon>Malvales</taxon>
        <taxon>Malvaceae</taxon>
        <taxon>Malvoideae</taxon>
        <taxon>Gossypium</taxon>
    </lineage>
</organism>
<sequence length="212" mass="24492">MQVWSKLNCRWPSYVADLNFNEWLNWLFVNSASNTKEEIAITIWAIWFARNKLLHERETQSVKEVITFIRGYGRDYREIEVDVGFSEANNRVAPGFLIRNDDSNLMGLRFRMHNLVRTVVLAEAMAVLHGLQFESHLGSDSLWRGASHLVVSNSSREKEIQQCMKFASEGMKHSEDSFSVKDAQLRVLELWIWIVVSTNLRSCLPILFAVLG</sequence>
<evidence type="ECO:0008006" key="3">
    <source>
        <dbReference type="Google" id="ProtNLM"/>
    </source>
</evidence>
<reference evidence="1 2" key="1">
    <citation type="journal article" date="2019" name="Genome Biol. Evol.">
        <title>Insights into the evolution of the New World diploid cottons (Gossypium, subgenus Houzingenia) based on genome sequencing.</title>
        <authorList>
            <person name="Grover C.E."/>
            <person name="Arick M.A. 2nd"/>
            <person name="Thrash A."/>
            <person name="Conover J.L."/>
            <person name="Sanders W.S."/>
            <person name="Peterson D.G."/>
            <person name="Frelichowski J.E."/>
            <person name="Scheffler J.A."/>
            <person name="Scheffler B.E."/>
            <person name="Wendel J.F."/>
        </authorList>
    </citation>
    <scope>NUCLEOTIDE SEQUENCE [LARGE SCALE GENOMIC DNA]</scope>
    <source>
        <strain evidence="1">27</strain>
        <tissue evidence="1">Leaf</tissue>
    </source>
</reference>